<feature type="region of interest" description="Disordered" evidence="20">
    <location>
        <begin position="579"/>
        <end position="599"/>
    </location>
</feature>
<dbReference type="GO" id="GO:0005829">
    <property type="term" value="C:cytosol"/>
    <property type="evidence" value="ECO:0007669"/>
    <property type="project" value="TreeGrafter"/>
</dbReference>
<evidence type="ECO:0000259" key="24">
    <source>
        <dbReference type="PROSITE" id="PS51337"/>
    </source>
</evidence>
<feature type="domain" description="B12-binding N-terminal" evidence="24">
    <location>
        <begin position="589"/>
        <end position="683"/>
    </location>
</feature>
<dbReference type="GO" id="GO:0046653">
    <property type="term" value="P:tetrahydrofolate metabolic process"/>
    <property type="evidence" value="ECO:0007669"/>
    <property type="project" value="TreeGrafter"/>
</dbReference>
<evidence type="ECO:0000256" key="13">
    <source>
        <dbReference type="ARBA" id="ARBA00022723"/>
    </source>
</evidence>
<feature type="binding site" evidence="19">
    <location>
        <position position="273"/>
    </location>
    <ligand>
        <name>Zn(2+)</name>
        <dbReference type="ChEBI" id="CHEBI:29105"/>
    </ligand>
</feature>
<keyword evidence="15" id="KW-0486">Methionine biosynthesis</keyword>
<comment type="similarity">
    <text evidence="5">Belongs to the vitamin-B12 dependent methionine synthase family.</text>
</comment>
<name>A0A2G6KLB1_9BACT</name>
<evidence type="ECO:0000259" key="21">
    <source>
        <dbReference type="PROSITE" id="PS50970"/>
    </source>
</evidence>
<dbReference type="GO" id="GO:0046872">
    <property type="term" value="F:metal ion binding"/>
    <property type="evidence" value="ECO:0007669"/>
    <property type="project" value="UniProtKB-KW"/>
</dbReference>
<dbReference type="SMART" id="SM01018">
    <property type="entry name" value="B12-binding_2"/>
    <property type="match status" value="1"/>
</dbReference>
<feature type="domain" description="Pterin-binding" evidence="22">
    <location>
        <begin position="319"/>
        <end position="563"/>
    </location>
</feature>
<dbReference type="InterPro" id="IPR036589">
    <property type="entry name" value="HCY_dom_sf"/>
</dbReference>
<dbReference type="GO" id="GO:0050667">
    <property type="term" value="P:homocysteine metabolic process"/>
    <property type="evidence" value="ECO:0007669"/>
    <property type="project" value="TreeGrafter"/>
</dbReference>
<evidence type="ECO:0000256" key="8">
    <source>
        <dbReference type="ARBA" id="ARBA00022603"/>
    </source>
</evidence>
<dbReference type="InterPro" id="IPR036594">
    <property type="entry name" value="Meth_synthase_dom"/>
</dbReference>
<keyword evidence="14 19" id="KW-0862">Zinc</keyword>
<protein>
    <recommendedName>
        <fullName evidence="7">Methionine synthase</fullName>
        <ecNumber evidence="6">2.1.1.13</ecNumber>
    </recommendedName>
    <alternativeName>
        <fullName evidence="18">5-methyltetrahydrofolate--homocysteine methyltransferase</fullName>
    </alternativeName>
</protein>
<gene>
    <name evidence="25" type="ORF">CSA56_00360</name>
</gene>
<dbReference type="InterPro" id="IPR003759">
    <property type="entry name" value="Cbl-bd_cap"/>
</dbReference>
<dbReference type="InterPro" id="IPR006158">
    <property type="entry name" value="Cobalamin-bd"/>
</dbReference>
<evidence type="ECO:0000256" key="1">
    <source>
        <dbReference type="ARBA" id="ARBA00001700"/>
    </source>
</evidence>
<dbReference type="Gene3D" id="3.40.50.280">
    <property type="entry name" value="Cobalamin-binding domain"/>
    <property type="match status" value="1"/>
</dbReference>
<evidence type="ECO:0000256" key="15">
    <source>
        <dbReference type="ARBA" id="ARBA00023167"/>
    </source>
</evidence>
<comment type="cofactor">
    <cofactor evidence="2 19">
        <name>Zn(2+)</name>
        <dbReference type="ChEBI" id="CHEBI:29105"/>
    </cofactor>
</comment>
<keyword evidence="11 19" id="KW-0808">Transferase</keyword>
<dbReference type="UniPathway" id="UPA00051">
    <property type="reaction ID" value="UER00081"/>
</dbReference>
<evidence type="ECO:0000256" key="16">
    <source>
        <dbReference type="ARBA" id="ARBA00023285"/>
    </source>
</evidence>
<comment type="cofactor">
    <cofactor evidence="3">
        <name>methylcob(III)alamin</name>
        <dbReference type="ChEBI" id="CHEBI:28115"/>
    </cofactor>
</comment>
<dbReference type="Gene3D" id="1.10.1240.10">
    <property type="entry name" value="Methionine synthase domain"/>
    <property type="match status" value="1"/>
</dbReference>
<feature type="domain" description="Hcy-binding" evidence="21">
    <location>
        <begin position="3"/>
        <end position="288"/>
    </location>
</feature>
<dbReference type="Proteomes" id="UP000230821">
    <property type="component" value="Unassembled WGS sequence"/>
</dbReference>
<dbReference type="SUPFAM" id="SSF51717">
    <property type="entry name" value="Dihydropteroate synthetase-like"/>
    <property type="match status" value="1"/>
</dbReference>
<organism evidence="25 26">
    <name type="scientific">candidate division KSB3 bacterium</name>
    <dbReference type="NCBI Taxonomy" id="2044937"/>
    <lineage>
        <taxon>Bacteria</taxon>
        <taxon>candidate division KSB3</taxon>
    </lineage>
</organism>
<dbReference type="Gene3D" id="3.20.20.330">
    <property type="entry name" value="Homocysteine-binding-like domain"/>
    <property type="match status" value="1"/>
</dbReference>
<dbReference type="Pfam" id="PF02310">
    <property type="entry name" value="B12-binding"/>
    <property type="match status" value="1"/>
</dbReference>
<evidence type="ECO:0000313" key="25">
    <source>
        <dbReference type="EMBL" id="PIE36447.1"/>
    </source>
</evidence>
<evidence type="ECO:0000256" key="4">
    <source>
        <dbReference type="ARBA" id="ARBA00005178"/>
    </source>
</evidence>
<comment type="pathway">
    <text evidence="4">Amino-acid biosynthesis; L-methionine biosynthesis via de novo pathway; L-methionine from L-homocysteine (MetH route): step 1/1.</text>
</comment>
<dbReference type="InterPro" id="IPR000489">
    <property type="entry name" value="Pterin-binding_dom"/>
</dbReference>
<evidence type="ECO:0000256" key="18">
    <source>
        <dbReference type="ARBA" id="ARBA00031040"/>
    </source>
</evidence>
<evidence type="ECO:0000256" key="17">
    <source>
        <dbReference type="ARBA" id="ARBA00025552"/>
    </source>
</evidence>
<evidence type="ECO:0000256" key="20">
    <source>
        <dbReference type="SAM" id="MobiDB-lite"/>
    </source>
</evidence>
<dbReference type="SUPFAM" id="SSF47644">
    <property type="entry name" value="Methionine synthase domain"/>
    <property type="match status" value="1"/>
</dbReference>
<dbReference type="CDD" id="cd02070">
    <property type="entry name" value="corrinoid_protein_B12-BD"/>
    <property type="match status" value="1"/>
</dbReference>
<evidence type="ECO:0000256" key="3">
    <source>
        <dbReference type="ARBA" id="ARBA00001956"/>
    </source>
</evidence>
<evidence type="ECO:0000259" key="22">
    <source>
        <dbReference type="PROSITE" id="PS50972"/>
    </source>
</evidence>
<dbReference type="PROSITE" id="PS51337">
    <property type="entry name" value="B12_BINDING_NTER"/>
    <property type="match status" value="1"/>
</dbReference>
<keyword evidence="10" id="KW-0846">Cobalamin</keyword>
<feature type="domain" description="B12-binding" evidence="23">
    <location>
        <begin position="685"/>
        <end position="810"/>
    </location>
</feature>
<evidence type="ECO:0000256" key="11">
    <source>
        <dbReference type="ARBA" id="ARBA00022679"/>
    </source>
</evidence>
<keyword evidence="9" id="KW-0028">Amino-acid biosynthesis</keyword>
<keyword evidence="13 19" id="KW-0479">Metal-binding</keyword>
<dbReference type="PANTHER" id="PTHR45833:SF1">
    <property type="entry name" value="METHIONINE SYNTHASE"/>
    <property type="match status" value="1"/>
</dbReference>
<reference evidence="25 26" key="1">
    <citation type="submission" date="2017-10" db="EMBL/GenBank/DDBJ databases">
        <title>Novel microbial diversity and functional potential in the marine mammal oral microbiome.</title>
        <authorList>
            <person name="Dudek N.K."/>
            <person name="Sun C.L."/>
            <person name="Burstein D."/>
            <person name="Kantor R.S."/>
            <person name="Aliaga Goltsman D.S."/>
            <person name="Bik E.M."/>
            <person name="Thomas B.C."/>
            <person name="Banfield J.F."/>
            <person name="Relman D.A."/>
        </authorList>
    </citation>
    <scope>NUCLEOTIDE SEQUENCE [LARGE SCALE GENOMIC DNA]</scope>
    <source>
        <strain evidence="25">DOLJORAL78_47_16</strain>
    </source>
</reference>
<dbReference type="InterPro" id="IPR011005">
    <property type="entry name" value="Dihydropteroate_synth-like_sf"/>
</dbReference>
<dbReference type="GO" id="GO:0031419">
    <property type="term" value="F:cobalamin binding"/>
    <property type="evidence" value="ECO:0007669"/>
    <property type="project" value="UniProtKB-KW"/>
</dbReference>
<dbReference type="InterPro" id="IPR036724">
    <property type="entry name" value="Cobalamin-bd_sf"/>
</dbReference>
<dbReference type="AlphaFoldDB" id="A0A2G6KLB1"/>
<evidence type="ECO:0000256" key="2">
    <source>
        <dbReference type="ARBA" id="ARBA00001947"/>
    </source>
</evidence>
<dbReference type="Gene3D" id="3.20.20.20">
    <property type="entry name" value="Dihydropteroate synthase-like"/>
    <property type="match status" value="1"/>
</dbReference>
<dbReference type="InterPro" id="IPR017215">
    <property type="entry name" value="MetH_bac"/>
</dbReference>
<proteinExistence type="inferred from homology"/>
<evidence type="ECO:0000256" key="19">
    <source>
        <dbReference type="PROSITE-ProRule" id="PRU00333"/>
    </source>
</evidence>
<sequence length="810" mass="88015">MTVQELYELLAQRVLILDGATGTELQKRGMPKGVCPEQWVIDHPDVIIGVQQTYIEAGSDAVFTCTFGANRIKLEEFGLQDRAYEMNKTLAELSRKAVGSEKIIAGNMSPTGRFIDPFGDVPFDECIDIFQEQARGLRDGGVDLFVIETMIDIQEMRAAVLAVKELCELPIIASMTFSEEGYTLTGTDPLAALVTLQSLGADVVGCNCSTGPRAMLNVIKQMKPYATVPLHVKPNAGLPTLVNGQTTFTMSAEEFAGFTQPFIEAGANLIGGCCGTGPDFIRALSNAASGTMPLAPQRHSLAALSSARKAEFLPKDGTVKIIGERINPTGKKKLQASLQEGKLDRVKRYAMDQKRSGATFLDVNMGMAGIDEAEMMLKSVRLLSTISALPLVIDSSSPNVIEQALRLYPGRALINSISAERKKQERLLQVAAKYGAMFILLPLTDDEIPATSEGRAAVVQQIYERALEYDLTKDDIVIDGLTMTVSSDQQAAVETLKFLRWSRYEFDTNTVLGLSNVSFGLPQRKWVNAAFMAMAIQNGLTTAIANPNEELLMNIKMAADVLVANDKGSTAYISAFAPPVDGETSQTPQSSASRQQSQDQTIAECVIHGDDHVILDLVKHALAEGKEPRAIVDLELIPAINKVGDLYEQKHYFLPQLIASADTMKKAFEFLEPLLTSNTGENAQKPKVILATVKGDIHDIGKNIVGLMLKNYGFEVIDLGKDVACDTILETAVKENGHIIGLSALMTTTMVEIQHVIKKAKARNLDVKFMIGGAVITQEYATEVQADGYARDSIEAVKLAQRLSNTASRK</sequence>
<evidence type="ECO:0000256" key="12">
    <source>
        <dbReference type="ARBA" id="ARBA00022691"/>
    </source>
</evidence>
<evidence type="ECO:0000256" key="7">
    <source>
        <dbReference type="ARBA" id="ARBA00013998"/>
    </source>
</evidence>
<keyword evidence="12" id="KW-0949">S-adenosyl-L-methionine</keyword>
<comment type="catalytic activity">
    <reaction evidence="1">
        <text>(6S)-5-methyl-5,6,7,8-tetrahydrofolate + L-homocysteine = (6S)-5,6,7,8-tetrahydrofolate + L-methionine</text>
        <dbReference type="Rhea" id="RHEA:11172"/>
        <dbReference type="ChEBI" id="CHEBI:18608"/>
        <dbReference type="ChEBI" id="CHEBI:57453"/>
        <dbReference type="ChEBI" id="CHEBI:57844"/>
        <dbReference type="ChEBI" id="CHEBI:58199"/>
        <dbReference type="EC" id="2.1.1.13"/>
    </reaction>
</comment>
<dbReference type="Pfam" id="PF02574">
    <property type="entry name" value="S-methyl_trans"/>
    <property type="match status" value="1"/>
</dbReference>
<evidence type="ECO:0000256" key="14">
    <source>
        <dbReference type="ARBA" id="ARBA00022833"/>
    </source>
</evidence>
<accession>A0A2G6KLB1</accession>
<dbReference type="PROSITE" id="PS51332">
    <property type="entry name" value="B12_BINDING"/>
    <property type="match status" value="1"/>
</dbReference>
<dbReference type="PANTHER" id="PTHR45833">
    <property type="entry name" value="METHIONINE SYNTHASE"/>
    <property type="match status" value="1"/>
</dbReference>
<keyword evidence="8 19" id="KW-0489">Methyltransferase</keyword>
<evidence type="ECO:0000256" key="10">
    <source>
        <dbReference type="ARBA" id="ARBA00022628"/>
    </source>
</evidence>
<dbReference type="EMBL" id="PDSK01000012">
    <property type="protein sequence ID" value="PIE36447.1"/>
    <property type="molecule type" value="Genomic_DNA"/>
</dbReference>
<comment type="function">
    <text evidence="17">Catalyzes the transfer of a methyl group from methyl-cobalamin to homocysteine, yielding enzyme-bound cob(I)alamin and methionine. Subsequently, remethylates the cofactor using methyltetrahydrofolate.</text>
</comment>
<dbReference type="EC" id="2.1.1.13" evidence="6"/>
<dbReference type="SUPFAM" id="SSF52242">
    <property type="entry name" value="Cobalamin (vitamin B12)-binding domain"/>
    <property type="match status" value="1"/>
</dbReference>
<evidence type="ECO:0000256" key="6">
    <source>
        <dbReference type="ARBA" id="ARBA00012032"/>
    </source>
</evidence>
<dbReference type="Pfam" id="PF02607">
    <property type="entry name" value="B12-binding_2"/>
    <property type="match status" value="1"/>
</dbReference>
<dbReference type="InterPro" id="IPR050554">
    <property type="entry name" value="Met_Synthase/Corrinoid"/>
</dbReference>
<feature type="compositionally biased region" description="Low complexity" evidence="20">
    <location>
        <begin position="584"/>
        <end position="599"/>
    </location>
</feature>
<dbReference type="GO" id="GO:0008705">
    <property type="term" value="F:methionine synthase activity"/>
    <property type="evidence" value="ECO:0007669"/>
    <property type="project" value="UniProtKB-EC"/>
</dbReference>
<dbReference type="Pfam" id="PF00809">
    <property type="entry name" value="Pterin_bind"/>
    <property type="match status" value="1"/>
</dbReference>
<dbReference type="PROSITE" id="PS50970">
    <property type="entry name" value="HCY"/>
    <property type="match status" value="1"/>
</dbReference>
<feature type="binding site" evidence="19">
    <location>
        <position position="274"/>
    </location>
    <ligand>
        <name>Zn(2+)</name>
        <dbReference type="ChEBI" id="CHEBI:29105"/>
    </ligand>
</feature>
<dbReference type="SUPFAM" id="SSF82282">
    <property type="entry name" value="Homocysteine S-methyltransferase"/>
    <property type="match status" value="1"/>
</dbReference>
<evidence type="ECO:0000256" key="9">
    <source>
        <dbReference type="ARBA" id="ARBA00022605"/>
    </source>
</evidence>
<dbReference type="GO" id="GO:0032259">
    <property type="term" value="P:methylation"/>
    <property type="evidence" value="ECO:0007669"/>
    <property type="project" value="UniProtKB-KW"/>
</dbReference>
<dbReference type="PIRSF" id="PIRSF037472">
    <property type="entry name" value="DHPS_mtfrase"/>
    <property type="match status" value="1"/>
</dbReference>
<evidence type="ECO:0000313" key="26">
    <source>
        <dbReference type="Proteomes" id="UP000230821"/>
    </source>
</evidence>
<keyword evidence="16" id="KW-0170">Cobalt</keyword>
<evidence type="ECO:0000256" key="5">
    <source>
        <dbReference type="ARBA" id="ARBA00010398"/>
    </source>
</evidence>
<feature type="binding site" evidence="19">
    <location>
        <position position="208"/>
    </location>
    <ligand>
        <name>Zn(2+)</name>
        <dbReference type="ChEBI" id="CHEBI:29105"/>
    </ligand>
</feature>
<comment type="caution">
    <text evidence="25">The sequence shown here is derived from an EMBL/GenBank/DDBJ whole genome shotgun (WGS) entry which is preliminary data.</text>
</comment>
<dbReference type="PROSITE" id="PS50972">
    <property type="entry name" value="PTERIN_BINDING"/>
    <property type="match status" value="1"/>
</dbReference>
<evidence type="ECO:0000259" key="23">
    <source>
        <dbReference type="PROSITE" id="PS51332"/>
    </source>
</evidence>
<dbReference type="InterPro" id="IPR003726">
    <property type="entry name" value="HCY_dom"/>
</dbReference>